<accession>A0AAN9TQP5</accession>
<dbReference type="InterPro" id="IPR005312">
    <property type="entry name" value="DUF1759"/>
</dbReference>
<dbReference type="AlphaFoldDB" id="A0AAN9TQP5"/>
<dbReference type="Pfam" id="PF03564">
    <property type="entry name" value="DUF1759"/>
    <property type="match status" value="1"/>
</dbReference>
<dbReference type="EMBL" id="JBBCAQ010000006">
    <property type="protein sequence ID" value="KAK7603127.1"/>
    <property type="molecule type" value="Genomic_DNA"/>
</dbReference>
<evidence type="ECO:0000313" key="2">
    <source>
        <dbReference type="Proteomes" id="UP001367676"/>
    </source>
</evidence>
<proteinExistence type="predicted"/>
<keyword evidence="2" id="KW-1185">Reference proteome</keyword>
<organism evidence="1 2">
    <name type="scientific">Parthenolecanium corni</name>
    <dbReference type="NCBI Taxonomy" id="536013"/>
    <lineage>
        <taxon>Eukaryota</taxon>
        <taxon>Metazoa</taxon>
        <taxon>Ecdysozoa</taxon>
        <taxon>Arthropoda</taxon>
        <taxon>Hexapoda</taxon>
        <taxon>Insecta</taxon>
        <taxon>Pterygota</taxon>
        <taxon>Neoptera</taxon>
        <taxon>Paraneoptera</taxon>
        <taxon>Hemiptera</taxon>
        <taxon>Sternorrhyncha</taxon>
        <taxon>Coccoidea</taxon>
        <taxon>Coccidae</taxon>
        <taxon>Parthenolecanium</taxon>
    </lineage>
</organism>
<dbReference type="Proteomes" id="UP001367676">
    <property type="component" value="Unassembled WGS sequence"/>
</dbReference>
<reference evidence="1 2" key="1">
    <citation type="submission" date="2024-03" db="EMBL/GenBank/DDBJ databases">
        <title>Adaptation during the transition from Ophiocordyceps entomopathogen to insect associate is accompanied by gene loss and intensified selection.</title>
        <authorList>
            <person name="Ward C.M."/>
            <person name="Onetto C.A."/>
            <person name="Borneman A.R."/>
        </authorList>
    </citation>
    <scope>NUCLEOTIDE SEQUENCE [LARGE SCALE GENOMIC DNA]</scope>
    <source>
        <strain evidence="1">AWRI1</strain>
        <tissue evidence="1">Single Adult Female</tissue>
    </source>
</reference>
<name>A0AAN9TQP5_9HEMI</name>
<protein>
    <submittedName>
        <fullName evidence="1">Uncharacterized protein</fullName>
    </submittedName>
</protein>
<comment type="caution">
    <text evidence="1">The sequence shown here is derived from an EMBL/GenBank/DDBJ whole genome shotgun (WGS) entry which is preliminary data.</text>
</comment>
<sequence>MEIIMEKLDYALGRAEKYRLLGKNHPEGLRVHIEYIADLVKTLVSSGVEPASAGDEKNELIKVAMKTVKNLQEGLDAGEEGTSAAMSNLRTRLQKADQSLVSFDGEPDQFYRFMDGWEKGLFGDHSDLNDIEKLFLLKQCLKGVTFDMVDVLPMSARNYLVAWKLLKHVYWNPNKQISKLYHSLVALPQVSIRDAAKFCHTFDELEKIIMDLMKAGDENDLCLRLLYLRKFSEETLISVLVEVSGMSLSSIREKLRHVAYVQALDRQLAINPEELVNRKITNNLPESVTSTPLSITSAIFDVNRPDEYSSINFDAPI</sequence>
<gene>
    <name evidence="1" type="ORF">V9T40_003126</name>
</gene>
<evidence type="ECO:0000313" key="1">
    <source>
        <dbReference type="EMBL" id="KAK7603127.1"/>
    </source>
</evidence>